<dbReference type="EMBL" id="JAUFPU010000018">
    <property type="protein sequence ID" value="MDN3577784.1"/>
    <property type="molecule type" value="Genomic_DNA"/>
</dbReference>
<sequence length="151" mass="16543">MSCYAVTILTPMAFSPEEIERATNVLASLAEPLVDGDFWISGQSFCFQFTEPDEDERDIVISGWAPRGALQIASRSGSKISHFIIGVLSSRLARMFDGWIELGGPLTLATSNPSILTYDGVLGRIQTAYGVDVISPSVMDYWLGSDEFRLI</sequence>
<organism evidence="1 2">
    <name type="scientific">Chitinimonas viridis</name>
    <dbReference type="NCBI Taxonomy" id="664880"/>
    <lineage>
        <taxon>Bacteria</taxon>
        <taxon>Pseudomonadati</taxon>
        <taxon>Pseudomonadota</taxon>
        <taxon>Betaproteobacteria</taxon>
        <taxon>Neisseriales</taxon>
        <taxon>Chitinibacteraceae</taxon>
        <taxon>Chitinimonas</taxon>
    </lineage>
</organism>
<gene>
    <name evidence="1" type="ORF">QWZ03_13505</name>
</gene>
<accession>A0ABT8B8F5</accession>
<comment type="caution">
    <text evidence="1">The sequence shown here is derived from an EMBL/GenBank/DDBJ whole genome shotgun (WGS) entry which is preliminary data.</text>
</comment>
<evidence type="ECO:0000313" key="2">
    <source>
        <dbReference type="Proteomes" id="UP001180081"/>
    </source>
</evidence>
<reference evidence="1" key="2">
    <citation type="submission" date="2023-06" db="EMBL/GenBank/DDBJ databases">
        <authorList>
            <person name="Lucena T."/>
            <person name="Sun Q."/>
        </authorList>
    </citation>
    <scope>NUCLEOTIDE SEQUENCE</scope>
    <source>
        <strain evidence="1">CECT 7703</strain>
    </source>
</reference>
<evidence type="ECO:0000313" key="1">
    <source>
        <dbReference type="EMBL" id="MDN3577784.1"/>
    </source>
</evidence>
<protein>
    <submittedName>
        <fullName evidence="1">DUF6368 family protein</fullName>
    </submittedName>
</protein>
<keyword evidence="2" id="KW-1185">Reference proteome</keyword>
<reference evidence="1" key="1">
    <citation type="journal article" date="2014" name="Int. J. Syst. Evol. Microbiol.">
        <title>Complete genome of a new Firmicutes species belonging to the dominant human colonic microbiota ('Ruminococcus bicirculans') reveals two chromosomes and a selective capacity to utilize plant glucans.</title>
        <authorList>
            <consortium name="NISC Comparative Sequencing Program"/>
            <person name="Wegmann U."/>
            <person name="Louis P."/>
            <person name="Goesmann A."/>
            <person name="Henrissat B."/>
            <person name="Duncan S.H."/>
            <person name="Flint H.J."/>
        </authorList>
    </citation>
    <scope>NUCLEOTIDE SEQUENCE</scope>
    <source>
        <strain evidence="1">CECT 7703</strain>
    </source>
</reference>
<dbReference type="InterPro" id="IPR045948">
    <property type="entry name" value="DUF6368"/>
</dbReference>
<name>A0ABT8B8F5_9NEIS</name>
<proteinExistence type="predicted"/>
<dbReference type="Proteomes" id="UP001180081">
    <property type="component" value="Unassembled WGS sequence"/>
</dbReference>
<dbReference type="Pfam" id="PF19895">
    <property type="entry name" value="DUF6368"/>
    <property type="match status" value="1"/>
</dbReference>
<dbReference type="RefSeq" id="WP_290333197.1">
    <property type="nucleotide sequence ID" value="NZ_JAUFPU010000018.1"/>
</dbReference>